<dbReference type="Proteomes" id="UP001305414">
    <property type="component" value="Unassembled WGS sequence"/>
</dbReference>
<proteinExistence type="predicted"/>
<protein>
    <submittedName>
        <fullName evidence="2">Uncharacterized protein</fullName>
    </submittedName>
</protein>
<name>A0AAN7Z9H9_9PEZI</name>
<evidence type="ECO:0000313" key="2">
    <source>
        <dbReference type="EMBL" id="KAK5634717.1"/>
    </source>
</evidence>
<dbReference type="EMBL" id="JAWHQM010000044">
    <property type="protein sequence ID" value="KAK5634717.1"/>
    <property type="molecule type" value="Genomic_DNA"/>
</dbReference>
<sequence length="156" mass="18193">MYKITGNWRGNHPTGCSGTRCQTVYAAQHIRTRGRFFDQDQEKRVQDDGQEIADCQADIYSRQEHPIRHIYETRDDKIRDRVKRSNEDKKPKDANLLRGKGEHDNLNEKCDPTIDSQYHADRLHGKPQSAWRVERVKSGSKQVAKIRLLVLEEDGH</sequence>
<evidence type="ECO:0000256" key="1">
    <source>
        <dbReference type="SAM" id="MobiDB-lite"/>
    </source>
</evidence>
<accession>A0AAN7Z9H9</accession>
<evidence type="ECO:0000313" key="3">
    <source>
        <dbReference type="Proteomes" id="UP001305414"/>
    </source>
</evidence>
<organism evidence="2 3">
    <name type="scientific">Xylaria bambusicola</name>
    <dbReference type="NCBI Taxonomy" id="326684"/>
    <lineage>
        <taxon>Eukaryota</taxon>
        <taxon>Fungi</taxon>
        <taxon>Dikarya</taxon>
        <taxon>Ascomycota</taxon>
        <taxon>Pezizomycotina</taxon>
        <taxon>Sordariomycetes</taxon>
        <taxon>Xylariomycetidae</taxon>
        <taxon>Xylariales</taxon>
        <taxon>Xylariaceae</taxon>
        <taxon>Xylaria</taxon>
    </lineage>
</organism>
<gene>
    <name evidence="2" type="ORF">RRF57_010430</name>
</gene>
<comment type="caution">
    <text evidence="2">The sequence shown here is derived from an EMBL/GenBank/DDBJ whole genome shotgun (WGS) entry which is preliminary data.</text>
</comment>
<reference evidence="2 3" key="1">
    <citation type="submission" date="2023-10" db="EMBL/GenBank/DDBJ databases">
        <title>Draft genome sequence of Xylaria bambusicola isolate GMP-LS, the root and basal stem rot pathogen of sugarcane in Indonesia.</title>
        <authorList>
            <person name="Selvaraj P."/>
            <person name="Muralishankar V."/>
            <person name="Muruganantham S."/>
            <person name="Sp S."/>
            <person name="Haryani S."/>
            <person name="Lau K.J.X."/>
            <person name="Naqvi N.I."/>
        </authorList>
    </citation>
    <scope>NUCLEOTIDE SEQUENCE [LARGE SCALE GENOMIC DNA]</scope>
    <source>
        <strain evidence="2">GMP-LS</strain>
    </source>
</reference>
<feature type="region of interest" description="Disordered" evidence="1">
    <location>
        <begin position="73"/>
        <end position="109"/>
    </location>
</feature>
<keyword evidence="3" id="KW-1185">Reference proteome</keyword>
<dbReference type="AlphaFoldDB" id="A0AAN7Z9H9"/>